<keyword evidence="3" id="KW-1185">Reference proteome</keyword>
<dbReference type="AlphaFoldDB" id="A0AAD8N5G2"/>
<evidence type="ECO:0000313" key="2">
    <source>
        <dbReference type="EMBL" id="KAK1397429.1"/>
    </source>
</evidence>
<name>A0AAD8N5G2_9APIA</name>
<evidence type="ECO:0000256" key="1">
    <source>
        <dbReference type="SAM" id="MobiDB-lite"/>
    </source>
</evidence>
<evidence type="ECO:0000313" key="3">
    <source>
        <dbReference type="Proteomes" id="UP001237642"/>
    </source>
</evidence>
<organism evidence="2 3">
    <name type="scientific">Heracleum sosnowskyi</name>
    <dbReference type="NCBI Taxonomy" id="360622"/>
    <lineage>
        <taxon>Eukaryota</taxon>
        <taxon>Viridiplantae</taxon>
        <taxon>Streptophyta</taxon>
        <taxon>Embryophyta</taxon>
        <taxon>Tracheophyta</taxon>
        <taxon>Spermatophyta</taxon>
        <taxon>Magnoliopsida</taxon>
        <taxon>eudicotyledons</taxon>
        <taxon>Gunneridae</taxon>
        <taxon>Pentapetalae</taxon>
        <taxon>asterids</taxon>
        <taxon>campanulids</taxon>
        <taxon>Apiales</taxon>
        <taxon>Apiaceae</taxon>
        <taxon>Apioideae</taxon>
        <taxon>apioid superclade</taxon>
        <taxon>Tordylieae</taxon>
        <taxon>Tordyliinae</taxon>
        <taxon>Heracleum</taxon>
    </lineage>
</organism>
<comment type="caution">
    <text evidence="2">The sequence shown here is derived from an EMBL/GenBank/DDBJ whole genome shotgun (WGS) entry which is preliminary data.</text>
</comment>
<accession>A0AAD8N5G2</accession>
<feature type="region of interest" description="Disordered" evidence="1">
    <location>
        <begin position="1"/>
        <end position="45"/>
    </location>
</feature>
<gene>
    <name evidence="2" type="ORF">POM88_007292</name>
</gene>
<feature type="compositionally biased region" description="Low complexity" evidence="1">
    <location>
        <begin position="29"/>
        <end position="39"/>
    </location>
</feature>
<proteinExistence type="predicted"/>
<sequence length="120" mass="12829">MSREKQQVSKVGNTMTGRSFGSGGGYQGDGSSSGNSSSYEGRDSNRYMQFQTTGSGFPSYGSSGHQVIGMVIAMAWVLVELQLKKRSLACRLSSMESKLVALAEISESDIVARQCGLNED</sequence>
<dbReference type="EMBL" id="JAUIZM010000002">
    <property type="protein sequence ID" value="KAK1397429.1"/>
    <property type="molecule type" value="Genomic_DNA"/>
</dbReference>
<dbReference type="Proteomes" id="UP001237642">
    <property type="component" value="Unassembled WGS sequence"/>
</dbReference>
<reference evidence="2" key="2">
    <citation type="submission" date="2023-05" db="EMBL/GenBank/DDBJ databases">
        <authorList>
            <person name="Schelkunov M.I."/>
        </authorList>
    </citation>
    <scope>NUCLEOTIDE SEQUENCE</scope>
    <source>
        <strain evidence="2">Hsosn_3</strain>
        <tissue evidence="2">Leaf</tissue>
    </source>
</reference>
<protein>
    <submittedName>
        <fullName evidence="2">Uncharacterized protein</fullName>
    </submittedName>
</protein>
<reference evidence="2" key="1">
    <citation type="submission" date="2023-02" db="EMBL/GenBank/DDBJ databases">
        <title>Genome of toxic invasive species Heracleum sosnowskyi carries increased number of genes despite the absence of recent whole-genome duplications.</title>
        <authorList>
            <person name="Schelkunov M."/>
            <person name="Shtratnikova V."/>
            <person name="Makarenko M."/>
            <person name="Klepikova A."/>
            <person name="Omelchenko D."/>
            <person name="Novikova G."/>
            <person name="Obukhova E."/>
            <person name="Bogdanov V."/>
            <person name="Penin A."/>
            <person name="Logacheva M."/>
        </authorList>
    </citation>
    <scope>NUCLEOTIDE SEQUENCE</scope>
    <source>
        <strain evidence="2">Hsosn_3</strain>
        <tissue evidence="2">Leaf</tissue>
    </source>
</reference>